<keyword evidence="4" id="KW-0276">Fatty acid metabolism</keyword>
<dbReference type="InterPro" id="IPR037143">
    <property type="entry name" value="4-PPantetheinyl_Trfase_dom_sf"/>
</dbReference>
<evidence type="ECO:0000256" key="5">
    <source>
        <dbReference type="ARBA" id="ARBA00022842"/>
    </source>
</evidence>
<evidence type="ECO:0000259" key="8">
    <source>
        <dbReference type="Pfam" id="PF01648"/>
    </source>
</evidence>
<dbReference type="InterPro" id="IPR002582">
    <property type="entry name" value="ACPS"/>
</dbReference>
<dbReference type="Pfam" id="PF01648">
    <property type="entry name" value="ACPS"/>
    <property type="match status" value="1"/>
</dbReference>
<organism evidence="9">
    <name type="scientific">freshwater metagenome</name>
    <dbReference type="NCBI Taxonomy" id="449393"/>
    <lineage>
        <taxon>unclassified sequences</taxon>
        <taxon>metagenomes</taxon>
        <taxon>ecological metagenomes</taxon>
    </lineage>
</organism>
<dbReference type="GO" id="GO:0006633">
    <property type="term" value="P:fatty acid biosynthetic process"/>
    <property type="evidence" value="ECO:0007669"/>
    <property type="project" value="UniProtKB-KW"/>
</dbReference>
<reference evidence="9" key="1">
    <citation type="submission" date="2020-05" db="EMBL/GenBank/DDBJ databases">
        <authorList>
            <person name="Chiriac C."/>
            <person name="Salcher M."/>
            <person name="Ghai R."/>
            <person name="Kavagutti S V."/>
        </authorList>
    </citation>
    <scope>NUCLEOTIDE SEQUENCE</scope>
</reference>
<dbReference type="InterPro" id="IPR008278">
    <property type="entry name" value="4-PPantetheinyl_Trfase_dom"/>
</dbReference>
<dbReference type="HAMAP" id="MF_00101">
    <property type="entry name" value="AcpS"/>
    <property type="match status" value="1"/>
</dbReference>
<keyword evidence="6" id="KW-0443">Lipid metabolism</keyword>
<dbReference type="SUPFAM" id="SSF56214">
    <property type="entry name" value="4'-phosphopantetheinyl transferase"/>
    <property type="match status" value="1"/>
</dbReference>
<evidence type="ECO:0000256" key="4">
    <source>
        <dbReference type="ARBA" id="ARBA00022832"/>
    </source>
</evidence>
<evidence type="ECO:0000256" key="1">
    <source>
        <dbReference type="ARBA" id="ARBA00022516"/>
    </source>
</evidence>
<name>A0A6J6C6J7_9ZZZZ</name>
<dbReference type="NCBIfam" id="TIGR00516">
    <property type="entry name" value="acpS"/>
    <property type="match status" value="1"/>
</dbReference>
<keyword evidence="7" id="KW-0275">Fatty acid biosynthesis</keyword>
<dbReference type="GO" id="GO:0008897">
    <property type="term" value="F:holo-[acyl-carrier-protein] synthase activity"/>
    <property type="evidence" value="ECO:0007669"/>
    <property type="project" value="InterPro"/>
</dbReference>
<keyword evidence="1" id="KW-0444">Lipid biosynthesis</keyword>
<dbReference type="Gene3D" id="3.90.470.20">
    <property type="entry name" value="4'-phosphopantetheinyl transferase domain"/>
    <property type="match status" value="1"/>
</dbReference>
<sequence>MIKGIGVDVVEISRFAESLARTPGMRERLFTESELAIAEETHPSFLAGRFAAKEALAKALGVPDGLAWHDVNVHRADNGAPIMILNGIAKQRAGAGKIHLSISHDGPVVVAMIVIENARG</sequence>
<dbReference type="InterPro" id="IPR004568">
    <property type="entry name" value="Ppantetheine-prot_Trfase_dom"/>
</dbReference>
<evidence type="ECO:0000256" key="2">
    <source>
        <dbReference type="ARBA" id="ARBA00022679"/>
    </source>
</evidence>
<dbReference type="EMBL" id="CAEZSV010000012">
    <property type="protein sequence ID" value="CAB4546239.1"/>
    <property type="molecule type" value="Genomic_DNA"/>
</dbReference>
<keyword evidence="3" id="KW-0479">Metal-binding</keyword>
<dbReference type="NCBIfam" id="TIGR00556">
    <property type="entry name" value="pantethn_trn"/>
    <property type="match status" value="1"/>
</dbReference>
<evidence type="ECO:0000256" key="6">
    <source>
        <dbReference type="ARBA" id="ARBA00023098"/>
    </source>
</evidence>
<keyword evidence="5" id="KW-0460">Magnesium</keyword>
<gene>
    <name evidence="9" type="ORF">UFOPK1506_00126</name>
</gene>
<evidence type="ECO:0000256" key="7">
    <source>
        <dbReference type="ARBA" id="ARBA00023160"/>
    </source>
</evidence>
<dbReference type="NCBIfam" id="NF000832">
    <property type="entry name" value="PRK00070.3-2"/>
    <property type="match status" value="1"/>
</dbReference>
<feature type="domain" description="4'-phosphopantetheinyl transferase" evidence="8">
    <location>
        <begin position="4"/>
        <end position="93"/>
    </location>
</feature>
<evidence type="ECO:0000256" key="3">
    <source>
        <dbReference type="ARBA" id="ARBA00022723"/>
    </source>
</evidence>
<proteinExistence type="inferred from homology"/>
<keyword evidence="2" id="KW-0808">Transferase</keyword>
<dbReference type="AlphaFoldDB" id="A0A6J6C6J7"/>
<dbReference type="GO" id="GO:0000287">
    <property type="term" value="F:magnesium ion binding"/>
    <property type="evidence" value="ECO:0007669"/>
    <property type="project" value="InterPro"/>
</dbReference>
<accession>A0A6J6C6J7</accession>
<protein>
    <submittedName>
        <fullName evidence="9">Unannotated protein</fullName>
    </submittedName>
</protein>
<evidence type="ECO:0000313" key="9">
    <source>
        <dbReference type="EMBL" id="CAB4546239.1"/>
    </source>
</evidence>